<keyword evidence="1" id="KW-0805">Transcription regulation</keyword>
<accession>A0AAJ1RBE1</accession>
<organism evidence="5 6">
    <name type="scientific">Chryseobacterium gambrini</name>
    <dbReference type="NCBI Taxonomy" id="373672"/>
    <lineage>
        <taxon>Bacteria</taxon>
        <taxon>Pseudomonadati</taxon>
        <taxon>Bacteroidota</taxon>
        <taxon>Flavobacteriia</taxon>
        <taxon>Flavobacteriales</taxon>
        <taxon>Weeksellaceae</taxon>
        <taxon>Chryseobacterium group</taxon>
        <taxon>Chryseobacterium</taxon>
    </lineage>
</organism>
<dbReference type="PANTHER" id="PTHR43280:SF32">
    <property type="entry name" value="TRANSCRIPTIONAL REGULATORY PROTEIN"/>
    <property type="match status" value="1"/>
</dbReference>
<feature type="domain" description="HTH araC/xylS-type" evidence="4">
    <location>
        <begin position="198"/>
        <end position="303"/>
    </location>
</feature>
<dbReference type="InterPro" id="IPR018060">
    <property type="entry name" value="HTH_AraC"/>
</dbReference>
<dbReference type="RefSeq" id="WP_214590095.1">
    <property type="nucleotide sequence ID" value="NZ_JAUHGV010000042.1"/>
</dbReference>
<reference evidence="5" key="1">
    <citation type="submission" date="2023-06" db="EMBL/GenBank/DDBJ databases">
        <title>Two Chryseobacterium gambrini strains from China.</title>
        <authorList>
            <person name="Zeng J."/>
            <person name="Wu Y."/>
        </authorList>
    </citation>
    <scope>NUCLEOTIDE SEQUENCE</scope>
    <source>
        <strain evidence="5">SQ219</strain>
    </source>
</reference>
<keyword evidence="3" id="KW-0804">Transcription</keyword>
<dbReference type="PROSITE" id="PS01124">
    <property type="entry name" value="HTH_ARAC_FAMILY_2"/>
    <property type="match status" value="1"/>
</dbReference>
<dbReference type="GO" id="GO:0003700">
    <property type="term" value="F:DNA-binding transcription factor activity"/>
    <property type="evidence" value="ECO:0007669"/>
    <property type="project" value="InterPro"/>
</dbReference>
<protein>
    <submittedName>
        <fullName evidence="5">Helix-turn-helix transcriptional regulator</fullName>
    </submittedName>
</protein>
<dbReference type="InterPro" id="IPR020449">
    <property type="entry name" value="Tscrpt_reg_AraC-type_HTH"/>
</dbReference>
<dbReference type="Proteomes" id="UP001225933">
    <property type="component" value="Unassembled WGS sequence"/>
</dbReference>
<evidence type="ECO:0000256" key="1">
    <source>
        <dbReference type="ARBA" id="ARBA00023015"/>
    </source>
</evidence>
<dbReference type="Gene3D" id="1.10.10.60">
    <property type="entry name" value="Homeodomain-like"/>
    <property type="match status" value="2"/>
</dbReference>
<evidence type="ECO:0000313" key="5">
    <source>
        <dbReference type="EMBL" id="MDN4014948.1"/>
    </source>
</evidence>
<dbReference type="Pfam" id="PF12833">
    <property type="entry name" value="HTH_18"/>
    <property type="match status" value="1"/>
</dbReference>
<comment type="caution">
    <text evidence="5">The sequence shown here is derived from an EMBL/GenBank/DDBJ whole genome shotgun (WGS) entry which is preliminary data.</text>
</comment>
<evidence type="ECO:0000313" key="6">
    <source>
        <dbReference type="Proteomes" id="UP001225933"/>
    </source>
</evidence>
<proteinExistence type="predicted"/>
<evidence type="ECO:0000259" key="4">
    <source>
        <dbReference type="PROSITE" id="PS01124"/>
    </source>
</evidence>
<keyword evidence="2" id="KW-0238">DNA-binding</keyword>
<dbReference type="SMART" id="SM00342">
    <property type="entry name" value="HTH_ARAC"/>
    <property type="match status" value="1"/>
</dbReference>
<evidence type="ECO:0000256" key="2">
    <source>
        <dbReference type="ARBA" id="ARBA00023125"/>
    </source>
</evidence>
<dbReference type="PRINTS" id="PR00032">
    <property type="entry name" value="HTHARAC"/>
</dbReference>
<dbReference type="InterPro" id="IPR009057">
    <property type="entry name" value="Homeodomain-like_sf"/>
</dbReference>
<evidence type="ECO:0000256" key="3">
    <source>
        <dbReference type="ARBA" id="ARBA00023163"/>
    </source>
</evidence>
<sequence length="305" mass="35039">MGNKIPNIKINSVSELHSLLGLSKPLHPLISLIKMDDIGRSDTKGKVNFSLNFYGISLKKNLKGKLKYGQNYYDFDEGVLGMTAPQQVLSADSEDNYEVSGWWLVFHQDFILNYPLGKTIKDYGFFSYSINEALHLSDKEEKMLEGIFKSIEQEYQTSIDQFSQDVMVSQLELLLNYCNRFYNRQFLTRKKASNDLLVKMETLLDEYFNSHKIIESGLPSVQYLSEQLHVSPNYLSDMLKSLTGQSTQQHIHHKIIEQAKVILTSTNLSVGEIAYQLGFEHSQSFNKLFKSKTNLTPKEFRASFN</sequence>
<gene>
    <name evidence="5" type="ORF">QX233_20985</name>
</gene>
<dbReference type="PANTHER" id="PTHR43280">
    <property type="entry name" value="ARAC-FAMILY TRANSCRIPTIONAL REGULATOR"/>
    <property type="match status" value="1"/>
</dbReference>
<dbReference type="EMBL" id="JAUHGV010000042">
    <property type="protein sequence ID" value="MDN4014948.1"/>
    <property type="molecule type" value="Genomic_DNA"/>
</dbReference>
<dbReference type="SUPFAM" id="SSF46689">
    <property type="entry name" value="Homeodomain-like"/>
    <property type="match status" value="1"/>
</dbReference>
<name>A0AAJ1RBE1_9FLAO</name>
<dbReference type="AlphaFoldDB" id="A0AAJ1RBE1"/>
<dbReference type="GO" id="GO:0043565">
    <property type="term" value="F:sequence-specific DNA binding"/>
    <property type="evidence" value="ECO:0007669"/>
    <property type="project" value="InterPro"/>
</dbReference>